<proteinExistence type="predicted"/>
<reference evidence="5 6" key="1">
    <citation type="submission" date="2018-04" db="EMBL/GenBank/DDBJ databases">
        <title>The genome of golden apple snail Pomacea canaliculata provides insight into stress tolerance and invasive adaptation.</title>
        <authorList>
            <person name="Liu C."/>
            <person name="Liu B."/>
            <person name="Ren Y."/>
            <person name="Zhang Y."/>
            <person name="Wang H."/>
            <person name="Li S."/>
            <person name="Jiang F."/>
            <person name="Yin L."/>
            <person name="Zhang G."/>
            <person name="Qian W."/>
            <person name="Fan W."/>
        </authorList>
    </citation>
    <scope>NUCLEOTIDE SEQUENCE [LARGE SCALE GENOMIC DNA]</scope>
    <source>
        <strain evidence="5">SZHN2017</strain>
        <tissue evidence="5">Muscle</tissue>
    </source>
</reference>
<dbReference type="Proteomes" id="UP000245119">
    <property type="component" value="Linkage Group LG11"/>
</dbReference>
<evidence type="ECO:0000313" key="6">
    <source>
        <dbReference type="Proteomes" id="UP000245119"/>
    </source>
</evidence>
<keyword evidence="4" id="KW-0732">Signal</keyword>
<dbReference type="PROSITE" id="PS50068">
    <property type="entry name" value="LDLRA_2"/>
    <property type="match status" value="1"/>
</dbReference>
<feature type="signal peptide" evidence="4">
    <location>
        <begin position="1"/>
        <end position="21"/>
    </location>
</feature>
<name>A0A2T7NL90_POMCA</name>
<feature type="disulfide bond" evidence="2">
    <location>
        <begin position="48"/>
        <end position="63"/>
    </location>
</feature>
<evidence type="ECO:0000256" key="4">
    <source>
        <dbReference type="SAM" id="SignalP"/>
    </source>
</evidence>
<dbReference type="InterPro" id="IPR036055">
    <property type="entry name" value="LDL_receptor-like_sf"/>
</dbReference>
<feature type="region of interest" description="Disordered" evidence="3">
    <location>
        <begin position="67"/>
        <end position="106"/>
    </location>
</feature>
<dbReference type="InterPro" id="IPR023415">
    <property type="entry name" value="LDLR_class-A_CS"/>
</dbReference>
<protein>
    <submittedName>
        <fullName evidence="5">Uncharacterized protein</fullName>
    </submittedName>
</protein>
<accession>A0A2T7NL90</accession>
<dbReference type="AlphaFoldDB" id="A0A2T7NL90"/>
<dbReference type="SMART" id="SM00192">
    <property type="entry name" value="LDLa"/>
    <property type="match status" value="1"/>
</dbReference>
<comment type="caution">
    <text evidence="2">Lacks conserved residue(s) required for the propagation of feature annotation.</text>
</comment>
<evidence type="ECO:0000256" key="1">
    <source>
        <dbReference type="ARBA" id="ARBA00023157"/>
    </source>
</evidence>
<comment type="caution">
    <text evidence="5">The sequence shown here is derived from an EMBL/GenBank/DDBJ whole genome shotgun (WGS) entry which is preliminary data.</text>
</comment>
<evidence type="ECO:0000256" key="3">
    <source>
        <dbReference type="SAM" id="MobiDB-lite"/>
    </source>
</evidence>
<gene>
    <name evidence="5" type="ORF">C0Q70_17724</name>
</gene>
<dbReference type="Gene3D" id="4.10.400.10">
    <property type="entry name" value="Low-density Lipoprotein Receptor"/>
    <property type="match status" value="1"/>
</dbReference>
<dbReference type="Pfam" id="PF00057">
    <property type="entry name" value="Ldl_recept_a"/>
    <property type="match status" value="1"/>
</dbReference>
<dbReference type="CDD" id="cd00112">
    <property type="entry name" value="LDLa"/>
    <property type="match status" value="1"/>
</dbReference>
<dbReference type="OrthoDB" id="10062665at2759"/>
<feature type="chain" id="PRO_5015669230" evidence="4">
    <location>
        <begin position="22"/>
        <end position="106"/>
    </location>
</feature>
<keyword evidence="1 2" id="KW-1015">Disulfide bond</keyword>
<evidence type="ECO:0000256" key="2">
    <source>
        <dbReference type="PROSITE-ProRule" id="PRU00124"/>
    </source>
</evidence>
<dbReference type="SUPFAM" id="SSF57424">
    <property type="entry name" value="LDL receptor-like module"/>
    <property type="match status" value="1"/>
</dbReference>
<dbReference type="InterPro" id="IPR002172">
    <property type="entry name" value="LDrepeatLR_classA_rpt"/>
</dbReference>
<dbReference type="EMBL" id="PZQS01000011">
    <property type="protein sequence ID" value="PVD21921.1"/>
    <property type="molecule type" value="Genomic_DNA"/>
</dbReference>
<feature type="compositionally biased region" description="Basic residues" evidence="3">
    <location>
        <begin position="85"/>
        <end position="97"/>
    </location>
</feature>
<sequence length="106" mass="11942">MVSSVVLTCSLLLIALGMSAARVAHHQCPIGDFMCASDGDCIPENWRCDEEMDCEDGTDERNCETYVRPQENEDNPNGQVPVHHSNSHRGFHEHRRLHSDDALPRQ</sequence>
<keyword evidence="6" id="KW-1185">Reference proteome</keyword>
<evidence type="ECO:0000313" key="5">
    <source>
        <dbReference type="EMBL" id="PVD21921.1"/>
    </source>
</evidence>
<dbReference type="PROSITE" id="PS01209">
    <property type="entry name" value="LDLRA_1"/>
    <property type="match status" value="1"/>
</dbReference>
<organism evidence="5 6">
    <name type="scientific">Pomacea canaliculata</name>
    <name type="common">Golden apple snail</name>
    <dbReference type="NCBI Taxonomy" id="400727"/>
    <lineage>
        <taxon>Eukaryota</taxon>
        <taxon>Metazoa</taxon>
        <taxon>Spiralia</taxon>
        <taxon>Lophotrochozoa</taxon>
        <taxon>Mollusca</taxon>
        <taxon>Gastropoda</taxon>
        <taxon>Caenogastropoda</taxon>
        <taxon>Architaenioglossa</taxon>
        <taxon>Ampullarioidea</taxon>
        <taxon>Ampullariidae</taxon>
        <taxon>Pomacea</taxon>
    </lineage>
</organism>